<dbReference type="VEuPathDB" id="ToxoDB:EAH_00068060"/>
<proteinExistence type="predicted"/>
<reference evidence="1" key="2">
    <citation type="submission" date="2013-10" db="EMBL/GenBank/DDBJ databases">
        <authorList>
            <person name="Aslett M."/>
        </authorList>
    </citation>
    <scope>NUCLEOTIDE SEQUENCE [LARGE SCALE GENOMIC DNA]</scope>
    <source>
        <strain evidence="1">Houghton</strain>
    </source>
</reference>
<dbReference type="PANTHER" id="PTHR46422">
    <property type="entry name" value="SERINE/THREONINE-PROTEIN PHOSPHATASE BSL3"/>
    <property type="match status" value="1"/>
</dbReference>
<dbReference type="Proteomes" id="UP000018050">
    <property type="component" value="Unassembled WGS sequence"/>
</dbReference>
<dbReference type="InterPro" id="IPR006652">
    <property type="entry name" value="Kelch_1"/>
</dbReference>
<keyword evidence="2" id="KW-1185">Reference proteome</keyword>
<protein>
    <submittedName>
        <fullName evidence="1">Protein serine/threonine phosphatase, putative / sortilin</fullName>
    </submittedName>
</protein>
<reference evidence="1" key="1">
    <citation type="submission" date="2013-10" db="EMBL/GenBank/DDBJ databases">
        <title>Genomic analysis of the causative agents of coccidiosis in chickens.</title>
        <authorList>
            <person name="Reid A.J."/>
            <person name="Blake D."/>
            <person name="Billington K."/>
            <person name="Browne H."/>
            <person name="Dunn M."/>
            <person name="Hung S."/>
            <person name="Kawahara F."/>
            <person name="Miranda-Saavedra D."/>
            <person name="Mourier T."/>
            <person name="Nagra H."/>
            <person name="Otto T.D."/>
            <person name="Rawlings N."/>
            <person name="Sanchez A."/>
            <person name="Sanders M."/>
            <person name="Subramaniam C."/>
            <person name="Tay Y."/>
            <person name="Dear P."/>
            <person name="Doerig C."/>
            <person name="Gruber A."/>
            <person name="Parkinson J."/>
            <person name="Shirley M."/>
            <person name="Wan K.L."/>
            <person name="Berriman M."/>
            <person name="Tomley F."/>
            <person name="Pain A."/>
        </authorList>
    </citation>
    <scope>NUCLEOTIDE SEQUENCE [LARGE SCALE GENOMIC DNA]</scope>
    <source>
        <strain evidence="1">Houghton</strain>
    </source>
</reference>
<dbReference type="OrthoDB" id="309851at2759"/>
<evidence type="ECO:0000313" key="1">
    <source>
        <dbReference type="EMBL" id="CDI82985.1"/>
    </source>
</evidence>
<dbReference type="AlphaFoldDB" id="U6GS16"/>
<dbReference type="Gene3D" id="2.120.10.80">
    <property type="entry name" value="Kelch-type beta propeller"/>
    <property type="match status" value="1"/>
</dbReference>
<dbReference type="PANTHER" id="PTHR46422:SF4">
    <property type="entry name" value="SERINE_THREONINE-PROTEIN PHOSPHATASE BSL3"/>
    <property type="match status" value="1"/>
</dbReference>
<feature type="non-terminal residue" evidence="1">
    <location>
        <position position="1"/>
    </location>
</feature>
<accession>U6GS16</accession>
<dbReference type="GeneID" id="25274876"/>
<organism evidence="1 2">
    <name type="scientific">Eimeria acervulina</name>
    <name type="common">Coccidian parasite</name>
    <dbReference type="NCBI Taxonomy" id="5801"/>
    <lineage>
        <taxon>Eukaryota</taxon>
        <taxon>Sar</taxon>
        <taxon>Alveolata</taxon>
        <taxon>Apicomplexa</taxon>
        <taxon>Conoidasida</taxon>
        <taxon>Coccidia</taxon>
        <taxon>Eucoccidiorida</taxon>
        <taxon>Eimeriorina</taxon>
        <taxon>Eimeriidae</taxon>
        <taxon>Eimeria</taxon>
    </lineage>
</organism>
<dbReference type="SUPFAM" id="SSF117281">
    <property type="entry name" value="Kelch motif"/>
    <property type="match status" value="1"/>
</dbReference>
<sequence>LYLLDMRKEPHLQWLAVPLQGKTPGRRYGHVMGYCKPNIIVHGGNDGERPLSDVWYMDVEASPFRWNEVLLPTDGKRPSPRVYHAAEGGYYTA</sequence>
<dbReference type="InterPro" id="IPR015915">
    <property type="entry name" value="Kelch-typ_b-propeller"/>
</dbReference>
<dbReference type="Pfam" id="PF01344">
    <property type="entry name" value="Kelch_1"/>
    <property type="match status" value="1"/>
</dbReference>
<dbReference type="EMBL" id="HG673008">
    <property type="protein sequence ID" value="CDI82985.1"/>
    <property type="molecule type" value="Genomic_DNA"/>
</dbReference>
<dbReference type="RefSeq" id="XP_013247802.1">
    <property type="nucleotide sequence ID" value="XM_013392348.1"/>
</dbReference>
<gene>
    <name evidence="1" type="ORF">EAH_00068060</name>
</gene>
<evidence type="ECO:0000313" key="2">
    <source>
        <dbReference type="Proteomes" id="UP000018050"/>
    </source>
</evidence>
<name>U6GS16_EIMAC</name>